<comment type="caution">
    <text evidence="2">The sequence shown here is derived from an EMBL/GenBank/DDBJ whole genome shotgun (WGS) entry which is preliminary data.</text>
</comment>
<keyword evidence="3" id="KW-1185">Reference proteome</keyword>
<gene>
    <name evidence="2" type="ORF">D9757_014382</name>
</gene>
<keyword evidence="1" id="KW-1133">Transmembrane helix</keyword>
<feature type="transmembrane region" description="Helical" evidence="1">
    <location>
        <begin position="54"/>
        <end position="78"/>
    </location>
</feature>
<dbReference type="OrthoDB" id="3060195at2759"/>
<name>A0A8H5D0G7_9AGAR</name>
<keyword evidence="1" id="KW-0472">Membrane</keyword>
<reference evidence="2 3" key="1">
    <citation type="journal article" date="2020" name="ISME J.">
        <title>Uncovering the hidden diversity of litter-decomposition mechanisms in mushroom-forming fungi.</title>
        <authorList>
            <person name="Floudas D."/>
            <person name="Bentzer J."/>
            <person name="Ahren D."/>
            <person name="Johansson T."/>
            <person name="Persson P."/>
            <person name="Tunlid A."/>
        </authorList>
    </citation>
    <scope>NUCLEOTIDE SEQUENCE [LARGE SCALE GENOMIC DNA]</scope>
    <source>
        <strain evidence="2 3">CBS 406.79</strain>
    </source>
</reference>
<evidence type="ECO:0000313" key="3">
    <source>
        <dbReference type="Proteomes" id="UP000518752"/>
    </source>
</evidence>
<proteinExistence type="predicted"/>
<protein>
    <submittedName>
        <fullName evidence="2">Uncharacterized protein</fullName>
    </submittedName>
</protein>
<sequence>MQIRTMWFKKPTGTSVLFILNRYSFLLFLPIALVEITPGNSTDQGVYAIYNKSRIILALATPCIAFAFDAFISGLTILRTIRHAISMRRLGQASVTETALFAGNNISTIWTVIIPFFNISLPNILISRLVLNLRTFSSFEETRSQTITTISGMNFATNRMLGNIGAPMQSGVEQEEEDVEE</sequence>
<evidence type="ECO:0000256" key="1">
    <source>
        <dbReference type="SAM" id="Phobius"/>
    </source>
</evidence>
<dbReference type="EMBL" id="JAACJN010000290">
    <property type="protein sequence ID" value="KAF5350943.1"/>
    <property type="molecule type" value="Genomic_DNA"/>
</dbReference>
<evidence type="ECO:0000313" key="2">
    <source>
        <dbReference type="EMBL" id="KAF5350943.1"/>
    </source>
</evidence>
<dbReference type="AlphaFoldDB" id="A0A8H5D0G7"/>
<feature type="transmembrane region" description="Helical" evidence="1">
    <location>
        <begin position="12"/>
        <end position="34"/>
    </location>
</feature>
<keyword evidence="1" id="KW-0812">Transmembrane</keyword>
<dbReference type="Proteomes" id="UP000518752">
    <property type="component" value="Unassembled WGS sequence"/>
</dbReference>
<organism evidence="2 3">
    <name type="scientific">Collybiopsis confluens</name>
    <dbReference type="NCBI Taxonomy" id="2823264"/>
    <lineage>
        <taxon>Eukaryota</taxon>
        <taxon>Fungi</taxon>
        <taxon>Dikarya</taxon>
        <taxon>Basidiomycota</taxon>
        <taxon>Agaricomycotina</taxon>
        <taxon>Agaricomycetes</taxon>
        <taxon>Agaricomycetidae</taxon>
        <taxon>Agaricales</taxon>
        <taxon>Marasmiineae</taxon>
        <taxon>Omphalotaceae</taxon>
        <taxon>Collybiopsis</taxon>
    </lineage>
</organism>
<accession>A0A8H5D0G7</accession>